<dbReference type="EMBL" id="CP012036">
    <property type="protein sequence ID" value="ALF52235.1"/>
    <property type="molecule type" value="Genomic_DNA"/>
</dbReference>
<reference evidence="3" key="1">
    <citation type="submission" date="2015-07" db="EMBL/GenBank/DDBJ databases">
        <title>Genome Of Nitrogen-Fixing Cyanobacterium Nostoc piscinale CENA21 From Solimoes/Amazon River Floodplain Sediments And Comparative Genomics To Uncover Biosynthetic Natural Products Potential.</title>
        <authorList>
            <person name="Leao T.F."/>
            <person name="Leao P.N."/>
            <person name="Guimaraes P.I."/>
            <person name="de Melo A.G.C."/>
            <person name="Ramos R.T.J."/>
            <person name="Silva A."/>
            <person name="Fiore M.F."/>
            <person name="Schneider M.P.C."/>
        </authorList>
    </citation>
    <scope>NUCLEOTIDE SEQUENCE [LARGE SCALE GENOMIC DNA]</scope>
    <source>
        <strain evidence="3">CENA21</strain>
    </source>
</reference>
<dbReference type="KEGG" id="npz:ACX27_04215"/>
<dbReference type="STRING" id="224013.ACX27_04215"/>
<accession>A0A0M4SIG8</accession>
<dbReference type="RefSeq" id="WP_062288865.1">
    <property type="nucleotide sequence ID" value="NZ_CP012036.1"/>
</dbReference>
<dbReference type="OrthoDB" id="517597at2"/>
<keyword evidence="1" id="KW-1133">Transmembrane helix</keyword>
<reference evidence="2 3" key="2">
    <citation type="journal article" date="2016" name="Genome Announc.">
        <title>Draft Genome Sequence of the N2-Fixing Cyanobacterium Nostoc piscinale CENA21, Isolated from the Brazilian Amazon Floodplain.</title>
        <authorList>
            <person name="Leao T."/>
            <person name="Guimaraes P.I."/>
            <person name="de Melo A.G."/>
            <person name="Ramos R.T."/>
            <person name="Leao P.N."/>
            <person name="Silva A."/>
            <person name="Fiore M.F."/>
            <person name="Schneider M.P."/>
        </authorList>
    </citation>
    <scope>NUCLEOTIDE SEQUENCE [LARGE SCALE GENOMIC DNA]</scope>
    <source>
        <strain evidence="2 3">CENA21</strain>
    </source>
</reference>
<dbReference type="Proteomes" id="UP000062645">
    <property type="component" value="Chromosome"/>
</dbReference>
<evidence type="ECO:0000256" key="1">
    <source>
        <dbReference type="SAM" id="Phobius"/>
    </source>
</evidence>
<gene>
    <name evidence="2" type="ORF">ACX27_04215</name>
</gene>
<keyword evidence="1" id="KW-0812">Transmembrane</keyword>
<proteinExistence type="predicted"/>
<organism evidence="2 3">
    <name type="scientific">Nostoc piscinale CENA21</name>
    <dbReference type="NCBI Taxonomy" id="224013"/>
    <lineage>
        <taxon>Bacteria</taxon>
        <taxon>Bacillati</taxon>
        <taxon>Cyanobacteriota</taxon>
        <taxon>Cyanophyceae</taxon>
        <taxon>Nostocales</taxon>
        <taxon>Nostocaceae</taxon>
        <taxon>Nostoc</taxon>
    </lineage>
</organism>
<feature type="transmembrane region" description="Helical" evidence="1">
    <location>
        <begin position="77"/>
        <end position="99"/>
    </location>
</feature>
<evidence type="ECO:0000313" key="2">
    <source>
        <dbReference type="EMBL" id="ALF52235.1"/>
    </source>
</evidence>
<sequence>MNSEQKYLLQMRVLLYHNVPRFIACIKSRGGVKPEEWEWLQYSKDTSTEHPEGIMARADEYLVCPNSVEKFKKGLSVLVKAIAIMSFVPGGIHTFGLWFSPEIDGFVVIEDGSTET</sequence>
<protein>
    <submittedName>
        <fullName evidence="2">Uncharacterized protein</fullName>
    </submittedName>
</protein>
<name>A0A0M4SIG8_9NOSO</name>
<keyword evidence="1" id="KW-0472">Membrane</keyword>
<keyword evidence="3" id="KW-1185">Reference proteome</keyword>
<dbReference type="AlphaFoldDB" id="A0A0M4SIG8"/>
<evidence type="ECO:0000313" key="3">
    <source>
        <dbReference type="Proteomes" id="UP000062645"/>
    </source>
</evidence>
<dbReference type="PATRIC" id="fig|224013.5.peg.1012"/>